<feature type="compositionally biased region" description="Basic and acidic residues" evidence="1">
    <location>
        <begin position="240"/>
        <end position="256"/>
    </location>
</feature>
<feature type="region of interest" description="Disordered" evidence="1">
    <location>
        <begin position="292"/>
        <end position="316"/>
    </location>
</feature>
<keyword evidence="4" id="KW-1185">Reference proteome</keyword>
<name>A0A316ZI81_9BASI</name>
<dbReference type="Proteomes" id="UP000245946">
    <property type="component" value="Unassembled WGS sequence"/>
</dbReference>
<reference evidence="3 4" key="1">
    <citation type="journal article" date="2018" name="Mol. Biol. Evol.">
        <title>Broad Genomic Sampling Reveals a Smut Pathogenic Ancestry of the Fungal Clade Ustilaginomycotina.</title>
        <authorList>
            <person name="Kijpornyongpan T."/>
            <person name="Mondo S.J."/>
            <person name="Barry K."/>
            <person name="Sandor L."/>
            <person name="Lee J."/>
            <person name="Lipzen A."/>
            <person name="Pangilinan J."/>
            <person name="LaButti K."/>
            <person name="Hainaut M."/>
            <person name="Henrissat B."/>
            <person name="Grigoriev I.V."/>
            <person name="Spatafora J.W."/>
            <person name="Aime M.C."/>
        </authorList>
    </citation>
    <scope>NUCLEOTIDE SEQUENCE [LARGE SCALE GENOMIC DNA]</scope>
    <source>
        <strain evidence="3 4">MCA 4186</strain>
    </source>
</reference>
<feature type="chain" id="PRO_5016273728" description="Ig-like domain-containing protein" evidence="2">
    <location>
        <begin position="28"/>
        <end position="316"/>
    </location>
</feature>
<proteinExistence type="predicted"/>
<gene>
    <name evidence="3" type="ORF">FA09DRAFT_201045</name>
</gene>
<evidence type="ECO:0000313" key="4">
    <source>
        <dbReference type="Proteomes" id="UP000245946"/>
    </source>
</evidence>
<organism evidence="3 4">
    <name type="scientific">Tilletiopsis washingtonensis</name>
    <dbReference type="NCBI Taxonomy" id="58919"/>
    <lineage>
        <taxon>Eukaryota</taxon>
        <taxon>Fungi</taxon>
        <taxon>Dikarya</taxon>
        <taxon>Basidiomycota</taxon>
        <taxon>Ustilaginomycotina</taxon>
        <taxon>Exobasidiomycetes</taxon>
        <taxon>Entylomatales</taxon>
        <taxon>Entylomatales incertae sedis</taxon>
        <taxon>Tilletiopsis</taxon>
    </lineage>
</organism>
<dbReference type="RefSeq" id="XP_025600262.1">
    <property type="nucleotide sequence ID" value="XM_025739440.1"/>
</dbReference>
<feature type="signal peptide" evidence="2">
    <location>
        <begin position="1"/>
        <end position="27"/>
    </location>
</feature>
<feature type="region of interest" description="Disordered" evidence="1">
    <location>
        <begin position="223"/>
        <end position="258"/>
    </location>
</feature>
<evidence type="ECO:0000256" key="1">
    <source>
        <dbReference type="SAM" id="MobiDB-lite"/>
    </source>
</evidence>
<dbReference type="AlphaFoldDB" id="A0A316ZI81"/>
<sequence>MATRDITTHTRRGLLSALLSVLGGAKPAPWPCARPRLPPPPVAVYTRSTPACSLGDSGGVPYLLSAPLYRAWRSMGRRCSHASRPSIELLLAPCLFACGRDVPDTSRRNGTTWPSLESAEECQIEHGPTMHRARAAVRRQSHGGRPSTARHAGEPCEAAASAKAEAERSAARRTAPSCAVAFSVERPSCQSRTSLLGTLLGRGHRSRSGIAAGSCRPLPASAAARGSLSAVRDLPNGRRGRPEASHTSRGRHEHDAASASAALRFLTQERETARRRQPFRLRSCSVALDAPFGQRTSSPLARRSSGSVQERCGEAH</sequence>
<protein>
    <recommendedName>
        <fullName evidence="5">Ig-like domain-containing protein</fullName>
    </recommendedName>
</protein>
<dbReference type="GeneID" id="37266986"/>
<accession>A0A316ZI81</accession>
<dbReference type="EMBL" id="KZ819286">
    <property type="protein sequence ID" value="PWN99983.1"/>
    <property type="molecule type" value="Genomic_DNA"/>
</dbReference>
<evidence type="ECO:0008006" key="5">
    <source>
        <dbReference type="Google" id="ProtNLM"/>
    </source>
</evidence>
<evidence type="ECO:0000256" key="2">
    <source>
        <dbReference type="SAM" id="SignalP"/>
    </source>
</evidence>
<evidence type="ECO:0000313" key="3">
    <source>
        <dbReference type="EMBL" id="PWN99983.1"/>
    </source>
</evidence>
<keyword evidence="2" id="KW-0732">Signal</keyword>
<feature type="compositionally biased region" description="Polar residues" evidence="1">
    <location>
        <begin position="294"/>
        <end position="308"/>
    </location>
</feature>